<dbReference type="AlphaFoldDB" id="A0A1J5PYN9"/>
<proteinExistence type="predicted"/>
<protein>
    <submittedName>
        <fullName evidence="1">Uncharacterized protein</fullName>
    </submittedName>
</protein>
<gene>
    <name evidence="1" type="ORF">GALL_454420</name>
</gene>
<reference evidence="1" key="1">
    <citation type="submission" date="2016-10" db="EMBL/GenBank/DDBJ databases">
        <title>Sequence of Gallionella enrichment culture.</title>
        <authorList>
            <person name="Poehlein A."/>
            <person name="Muehling M."/>
            <person name="Daniel R."/>
        </authorList>
    </citation>
    <scope>NUCLEOTIDE SEQUENCE</scope>
</reference>
<organism evidence="1">
    <name type="scientific">mine drainage metagenome</name>
    <dbReference type="NCBI Taxonomy" id="410659"/>
    <lineage>
        <taxon>unclassified sequences</taxon>
        <taxon>metagenomes</taxon>
        <taxon>ecological metagenomes</taxon>
    </lineage>
</organism>
<dbReference type="EMBL" id="MLJW01003073">
    <property type="protein sequence ID" value="OIQ72927.1"/>
    <property type="molecule type" value="Genomic_DNA"/>
</dbReference>
<comment type="caution">
    <text evidence="1">The sequence shown here is derived from an EMBL/GenBank/DDBJ whole genome shotgun (WGS) entry which is preliminary data.</text>
</comment>
<accession>A0A1J5PYN9</accession>
<evidence type="ECO:0000313" key="1">
    <source>
        <dbReference type="EMBL" id="OIQ72927.1"/>
    </source>
</evidence>
<name>A0A1J5PYN9_9ZZZZ</name>
<sequence>MDRSVGVDRDHGCAVSAIRSRACGLGSEHPVERGPVDHASAKIWRFVGRSKFGEGQHASDHLSGYCPHAGYVPFDHGRHELGTLHWAPRLGAAFDGNDAVTGVGSNRGRPASGRPKPDHHDVWSFAHPVLHAAQVLRPPRPSSAIEQQACSCSIGRPMARASATIPSAG</sequence>